<feature type="compositionally biased region" description="Low complexity" evidence="1">
    <location>
        <begin position="19"/>
        <end position="35"/>
    </location>
</feature>
<keyword evidence="2" id="KW-0812">Transmembrane</keyword>
<dbReference type="NCBIfam" id="NF041742">
    <property type="entry name" value="WGxxGxxG_fam"/>
    <property type="match status" value="1"/>
</dbReference>
<dbReference type="EMBL" id="CP073633">
    <property type="protein sequence ID" value="WHQ70162.1"/>
    <property type="molecule type" value="Genomic_DNA"/>
</dbReference>
<keyword evidence="2" id="KW-1133">Transmembrane helix</keyword>
<gene>
    <name evidence="4" type="ORF">KEC54_00275</name>
</gene>
<keyword evidence="3" id="KW-0732">Signal</keyword>
<evidence type="ECO:0000256" key="2">
    <source>
        <dbReference type="SAM" id="Phobius"/>
    </source>
</evidence>
<feature type="signal peptide" evidence="3">
    <location>
        <begin position="1"/>
        <end position="19"/>
    </location>
</feature>
<name>A0AAX3WFL0_METEX</name>
<dbReference type="AlphaFoldDB" id="A0AAX3WFL0"/>
<evidence type="ECO:0000313" key="5">
    <source>
        <dbReference type="Proteomes" id="UP001223720"/>
    </source>
</evidence>
<keyword evidence="2" id="KW-0472">Membrane</keyword>
<evidence type="ECO:0000256" key="3">
    <source>
        <dbReference type="SAM" id="SignalP"/>
    </source>
</evidence>
<organism evidence="4 5">
    <name type="scientific">Methylorubrum extorquens</name>
    <name type="common">Methylobacterium dichloromethanicum</name>
    <name type="synonym">Methylobacterium extorquens</name>
    <dbReference type="NCBI Taxonomy" id="408"/>
    <lineage>
        <taxon>Bacteria</taxon>
        <taxon>Pseudomonadati</taxon>
        <taxon>Pseudomonadota</taxon>
        <taxon>Alphaproteobacteria</taxon>
        <taxon>Hyphomicrobiales</taxon>
        <taxon>Methylobacteriaceae</taxon>
        <taxon>Methylorubrum</taxon>
    </lineage>
</organism>
<reference evidence="4" key="1">
    <citation type="journal article" date="2022" name="Biotechnol. Bioprocess Eng.">
        <title>Pan-genome Analysis Reveals Comparative Genomic Features of Central Metabolic Pathways in Methylorubrum extorquens.</title>
        <authorList>
            <person name="Lee G.M."/>
            <person name="Scott-Nevros Z.K."/>
            <person name="Lee S.-M."/>
            <person name="Kim D."/>
        </authorList>
    </citation>
    <scope>NUCLEOTIDE SEQUENCE</scope>
    <source>
        <strain evidence="4">ATCC 55366</strain>
    </source>
</reference>
<dbReference type="Proteomes" id="UP001223720">
    <property type="component" value="Chromosome"/>
</dbReference>
<evidence type="ECO:0000256" key="1">
    <source>
        <dbReference type="SAM" id="MobiDB-lite"/>
    </source>
</evidence>
<evidence type="ECO:0000313" key="4">
    <source>
        <dbReference type="EMBL" id="WHQ70162.1"/>
    </source>
</evidence>
<feature type="transmembrane region" description="Helical" evidence="2">
    <location>
        <begin position="43"/>
        <end position="61"/>
    </location>
</feature>
<sequence length="73" mass="7724">MRFVAATLLTLLVTAPALAQATNPTTNAPQTTSASKDNDNDFDMGWLGLIGLAGLAGLMRGNKRHDTTTTRVH</sequence>
<proteinExistence type="predicted"/>
<protein>
    <submittedName>
        <fullName evidence="4">WGxxGxxG-CTERM domain-containing protein</fullName>
    </submittedName>
</protein>
<accession>A0AAX3WFL0</accession>
<dbReference type="RefSeq" id="WP_012251927.1">
    <property type="nucleotide sequence ID" value="NZ_CP019322.1"/>
</dbReference>
<feature type="chain" id="PRO_5043769124" evidence="3">
    <location>
        <begin position="20"/>
        <end position="73"/>
    </location>
</feature>
<feature type="region of interest" description="Disordered" evidence="1">
    <location>
        <begin position="19"/>
        <end position="39"/>
    </location>
</feature>
<dbReference type="NCBIfam" id="NF038039">
    <property type="entry name" value="WGxxGxxG-CTERM"/>
    <property type="match status" value="1"/>
</dbReference>